<dbReference type="RefSeq" id="WP_052021886.1">
    <property type="nucleotide sequence ID" value="NZ_AYXG01000221.1"/>
</dbReference>
<evidence type="ECO:0000259" key="2">
    <source>
        <dbReference type="PROSITE" id="PS51462"/>
    </source>
</evidence>
<dbReference type="Gene3D" id="3.90.79.10">
    <property type="entry name" value="Nucleoside Triphosphate Pyrophosphohydrolase"/>
    <property type="match status" value="1"/>
</dbReference>
<dbReference type="GO" id="GO:0016787">
    <property type="term" value="F:hydrolase activity"/>
    <property type="evidence" value="ECO:0007669"/>
    <property type="project" value="UniProtKB-KW"/>
</dbReference>
<dbReference type="PROSITE" id="PS51462">
    <property type="entry name" value="NUDIX"/>
    <property type="match status" value="1"/>
</dbReference>
<dbReference type="AlphaFoldDB" id="W7IR22"/>
<proteinExistence type="predicted"/>
<sequence length="281" mass="29701">MRGDGDRVVRCGLGHAHWGRHGAAGLLPVHRPDGGGAHVLLQQRALWTPGGGTWGVFGGARDSHEDAVTAALRETAEESTLDLDLVRPFGTRVVDHGGWAYTTVLAVASAMPRVRPGSNETRAAAWVPVPEVTARKLFAPFAASWTELMDKLTLPVIVVDCANVMGSRPDGWWRDRAGAATRLRDGLAEVVRAGVADFAGLDTAYPEAVLVVEGRARGIGSVDGVTVVDSPGEGDDTIVEQVRAHAGGPCFVVTADRELRARCAAEGADVLGPRWLLDRLG</sequence>
<dbReference type="Proteomes" id="UP000019277">
    <property type="component" value="Unassembled WGS sequence"/>
</dbReference>
<dbReference type="STRING" id="909613.UO65_5660"/>
<dbReference type="InterPro" id="IPR020084">
    <property type="entry name" value="NUDIX_hydrolase_CS"/>
</dbReference>
<dbReference type="EMBL" id="AYXG01000221">
    <property type="protein sequence ID" value="EWC59051.1"/>
    <property type="molecule type" value="Genomic_DNA"/>
</dbReference>
<dbReference type="PATRIC" id="fig|909613.9.peg.5659"/>
<gene>
    <name evidence="3" type="ORF">UO65_5660</name>
</gene>
<protein>
    <recommendedName>
        <fullName evidence="2">Nudix hydrolase domain-containing protein</fullName>
    </recommendedName>
</protein>
<comment type="caution">
    <text evidence="3">The sequence shown here is derived from an EMBL/GenBank/DDBJ whole genome shotgun (WGS) entry which is preliminary data.</text>
</comment>
<organism evidence="3 4">
    <name type="scientific">Actinokineospora spheciospongiae</name>
    <dbReference type="NCBI Taxonomy" id="909613"/>
    <lineage>
        <taxon>Bacteria</taxon>
        <taxon>Bacillati</taxon>
        <taxon>Actinomycetota</taxon>
        <taxon>Actinomycetes</taxon>
        <taxon>Pseudonocardiales</taxon>
        <taxon>Pseudonocardiaceae</taxon>
        <taxon>Actinokineospora</taxon>
    </lineage>
</organism>
<evidence type="ECO:0000313" key="3">
    <source>
        <dbReference type="EMBL" id="EWC59051.1"/>
    </source>
</evidence>
<dbReference type="SUPFAM" id="SSF55811">
    <property type="entry name" value="Nudix"/>
    <property type="match status" value="1"/>
</dbReference>
<keyword evidence="1" id="KW-0378">Hydrolase</keyword>
<dbReference type="PROSITE" id="PS00893">
    <property type="entry name" value="NUDIX_BOX"/>
    <property type="match status" value="1"/>
</dbReference>
<dbReference type="eggNOG" id="COG0494">
    <property type="taxonomic scope" value="Bacteria"/>
</dbReference>
<reference evidence="3 4" key="1">
    <citation type="journal article" date="2014" name="Genome Announc.">
        <title>Draft Genome Sequence of the Antitrypanosomally Active Sponge-Associated Bacterium Actinokineospora sp. Strain EG49.</title>
        <authorList>
            <person name="Harjes J."/>
            <person name="Ryu T."/>
            <person name="Abdelmohsen U.R."/>
            <person name="Moitinho-Silva L."/>
            <person name="Horn H."/>
            <person name="Ravasi T."/>
            <person name="Hentschel U."/>
        </authorList>
    </citation>
    <scope>NUCLEOTIDE SEQUENCE [LARGE SCALE GENOMIC DNA]</scope>
    <source>
        <strain evidence="3 4">EG49</strain>
    </source>
</reference>
<dbReference type="InterPro" id="IPR015797">
    <property type="entry name" value="NUDIX_hydrolase-like_dom_sf"/>
</dbReference>
<accession>W7IR22</accession>
<dbReference type="OrthoDB" id="3404294at2"/>
<feature type="domain" description="Nudix hydrolase" evidence="2">
    <location>
        <begin position="19"/>
        <end position="151"/>
    </location>
</feature>
<evidence type="ECO:0000256" key="1">
    <source>
        <dbReference type="ARBA" id="ARBA00022801"/>
    </source>
</evidence>
<dbReference type="Pfam" id="PF00293">
    <property type="entry name" value="NUDIX"/>
    <property type="match status" value="1"/>
</dbReference>
<evidence type="ECO:0000313" key="4">
    <source>
        <dbReference type="Proteomes" id="UP000019277"/>
    </source>
</evidence>
<keyword evidence="4" id="KW-1185">Reference proteome</keyword>
<name>W7IR22_9PSEU</name>
<dbReference type="InterPro" id="IPR000086">
    <property type="entry name" value="NUDIX_hydrolase_dom"/>
</dbReference>